<dbReference type="InterPro" id="IPR035979">
    <property type="entry name" value="RBD_domain_sf"/>
</dbReference>
<evidence type="ECO:0000256" key="17">
    <source>
        <dbReference type="ARBA" id="ARBA00023161"/>
    </source>
</evidence>
<organism evidence="23 24">
    <name type="scientific">Delphinapterus leucas</name>
    <name type="common">Beluga whale</name>
    <dbReference type="NCBI Taxonomy" id="9749"/>
    <lineage>
        <taxon>Eukaryota</taxon>
        <taxon>Metazoa</taxon>
        <taxon>Chordata</taxon>
        <taxon>Craniata</taxon>
        <taxon>Vertebrata</taxon>
        <taxon>Euteleostomi</taxon>
        <taxon>Mammalia</taxon>
        <taxon>Eutheria</taxon>
        <taxon>Laurasiatheria</taxon>
        <taxon>Artiodactyla</taxon>
        <taxon>Whippomorpha</taxon>
        <taxon>Cetacea</taxon>
        <taxon>Odontoceti</taxon>
        <taxon>Monodontidae</taxon>
        <taxon>Delphinapterus</taxon>
    </lineage>
</organism>
<dbReference type="CDD" id="cd02637">
    <property type="entry name" value="R3H_PARN"/>
    <property type="match status" value="1"/>
</dbReference>
<dbReference type="FunCoup" id="A0A2Y9LLF6">
    <property type="interactions" value="3215"/>
</dbReference>
<dbReference type="InterPro" id="IPR012337">
    <property type="entry name" value="RNaseH-like_sf"/>
</dbReference>
<dbReference type="FunFam" id="3.30.1370.50:FF:000014">
    <property type="entry name" value="Poly(A)-specific ribonuclease PARN"/>
    <property type="match status" value="1"/>
</dbReference>
<keyword evidence="12" id="KW-0378">Hydrolase</keyword>
<dbReference type="Gene3D" id="3.30.420.10">
    <property type="entry name" value="Ribonuclease H-like superfamily/Ribonuclease H"/>
    <property type="match status" value="2"/>
</dbReference>
<dbReference type="EC" id="3.1.13.4" evidence="6"/>
<keyword evidence="23" id="KW-1185">Reference proteome</keyword>
<dbReference type="PROSITE" id="PS51061">
    <property type="entry name" value="R3H"/>
    <property type="match status" value="1"/>
</dbReference>
<dbReference type="PANTHER" id="PTHR15092">
    <property type="entry name" value="POLY A -SPECIFIC RIBONUCLEASE/TARGET OF EGR1, MEMBER 1"/>
    <property type="match status" value="1"/>
</dbReference>
<dbReference type="GO" id="GO:0000495">
    <property type="term" value="P:box H/ACA sno(s)RNA 3'-end processing"/>
    <property type="evidence" value="ECO:0007669"/>
    <property type="project" value="Ensembl"/>
</dbReference>
<dbReference type="Gene3D" id="3.30.70.330">
    <property type="match status" value="1"/>
</dbReference>
<comment type="cofactor">
    <cofactor evidence="2">
        <name>Mg(2+)</name>
        <dbReference type="ChEBI" id="CHEBI:18420"/>
    </cofactor>
</comment>
<evidence type="ECO:0000256" key="3">
    <source>
        <dbReference type="ARBA" id="ARBA00004496"/>
    </source>
</evidence>
<comment type="catalytic activity">
    <reaction evidence="1">
        <text>Exonucleolytic cleavage of poly(A) to 5'-AMP.</text>
        <dbReference type="EC" id="3.1.13.4"/>
    </reaction>
</comment>
<evidence type="ECO:0000256" key="7">
    <source>
        <dbReference type="ARBA" id="ARBA00015918"/>
    </source>
</evidence>
<dbReference type="SUPFAM" id="SSF82708">
    <property type="entry name" value="R3H domain"/>
    <property type="match status" value="1"/>
</dbReference>
<comment type="similarity">
    <text evidence="5">Belongs to the CAF1 family.</text>
</comment>
<dbReference type="AlphaFoldDB" id="A0A2Y9LLF6"/>
<dbReference type="GO" id="GO:0070034">
    <property type="term" value="F:telomerase RNA binding"/>
    <property type="evidence" value="ECO:0007669"/>
    <property type="project" value="Ensembl"/>
</dbReference>
<evidence type="ECO:0000256" key="1">
    <source>
        <dbReference type="ARBA" id="ARBA00001663"/>
    </source>
</evidence>
<dbReference type="PANTHER" id="PTHR15092:SF44">
    <property type="entry name" value="POLY(A)-SPECIFIC RIBONUCLEASE PARN"/>
    <property type="match status" value="1"/>
</dbReference>
<dbReference type="GO" id="GO:0000184">
    <property type="term" value="P:nuclear-transcribed mRNA catabolic process, nonsense-mediated decay"/>
    <property type="evidence" value="ECO:0007669"/>
    <property type="project" value="UniProtKB-KW"/>
</dbReference>
<dbReference type="GO" id="GO:0005730">
    <property type="term" value="C:nucleolus"/>
    <property type="evidence" value="ECO:0007669"/>
    <property type="project" value="UniProtKB-SubCell"/>
</dbReference>
<dbReference type="FunFam" id="3.30.70.330:FF:000196">
    <property type="entry name" value="Poly(A)-specific ribonuclease PARN"/>
    <property type="match status" value="1"/>
</dbReference>
<dbReference type="InParanoid" id="A0A2Y9LLF6"/>
<dbReference type="Pfam" id="PF08675">
    <property type="entry name" value="RNA_bind"/>
    <property type="match status" value="1"/>
</dbReference>
<feature type="region of interest" description="Disordered" evidence="21">
    <location>
        <begin position="588"/>
        <end position="627"/>
    </location>
</feature>
<keyword evidence="18" id="KW-0539">Nucleus</keyword>
<dbReference type="FunFam" id="3.30.420.10:FF:000035">
    <property type="entry name" value="Poly(A)-specific ribonuclease PARN"/>
    <property type="match status" value="1"/>
</dbReference>
<dbReference type="GO" id="GO:1990431">
    <property type="term" value="P:priRNA 3'-end processing"/>
    <property type="evidence" value="ECO:0007669"/>
    <property type="project" value="TreeGrafter"/>
</dbReference>
<comment type="subcellular location">
    <subcellularLocation>
        <location evidence="3">Cytoplasm</location>
    </subcellularLocation>
    <subcellularLocation>
        <location evidence="4">Nucleus</location>
        <location evidence="4">Nucleolus</location>
    </subcellularLocation>
</comment>
<evidence type="ECO:0000256" key="18">
    <source>
        <dbReference type="ARBA" id="ARBA00023242"/>
    </source>
</evidence>
<dbReference type="InterPro" id="IPR036867">
    <property type="entry name" value="R3H_dom_sf"/>
</dbReference>
<keyword evidence="8" id="KW-0963">Cytoplasm</keyword>
<dbReference type="GO" id="GO:0046872">
    <property type="term" value="F:metal ion binding"/>
    <property type="evidence" value="ECO:0007669"/>
    <property type="project" value="UniProtKB-KW"/>
</dbReference>
<sequence length="638" mass="73358">MEIIRSNFKSNLHKVYQAIEEADFFAIDGEFSGISDGPSVTALTNGFDTPEERYQKLKKHSMDFLLFQFGLCTFKYDYTDSKYITKSFNFYVFPKPFNRSSPDVKFVCQSSSIDFLASQGFDFNKVFRNGIPYLNQEEERQLREQYDEKRLQSNGAGALSYTSPNTSKCPVTIPEDQKKFIDQVVEKIEDLLQSEENKNLDLEPCTGFQRKLIYQTLSWKYPKGIHVETLETEKKERYIVISKVDEEERKRREQQKHAKEQEELNDAVGFSRVIHAIANSGKLVIGHNMLLDVMHTVHQFYCPLPSDLNEFKEMTTCVFPRLLDTKLMASTQPFKDIINNTSLAELEKRLKETPFNPPKVESAEGFPSYDTASEQLHEAGYDAYITGLCFISMANYLGSFLSPPKIHVSARSKLIEPFFNKLFLMRVMDIPYLNLEGPDLQPKRDHVLHVTFPKEWKTSDLYQLFSAFGNIQISWINDTSAFVSLSQPEQVPIAVNTSRYAESYRIQTYAEYVGTKHEEKQIKRKWTEDSWKEVERKRLNTQCISYALQNHCYHANSLTATSTVGKRNLSPSQAEGVLEARVSGEISDTELEQTDPCAESLSEGRKKAKKFKRMKKDLSPTGSISDSSAKLFEVPDTW</sequence>
<dbReference type="InterPro" id="IPR051181">
    <property type="entry name" value="CAF1_poly(A)_ribonucleases"/>
</dbReference>
<accession>A0A2Y9LLF6</accession>
<dbReference type="InterPro" id="IPR034042">
    <property type="entry name" value="PARN_R3H"/>
</dbReference>
<dbReference type="GO" id="GO:1990432">
    <property type="term" value="P:siRNA 3'-end processing"/>
    <property type="evidence" value="ECO:0007669"/>
    <property type="project" value="TreeGrafter"/>
</dbReference>
<reference evidence="24" key="1">
    <citation type="submission" date="2025-08" db="UniProtKB">
        <authorList>
            <consortium name="RefSeq"/>
        </authorList>
    </citation>
    <scope>IDENTIFICATION</scope>
    <source>
        <tissue evidence="24">Blood</tissue>
    </source>
</reference>
<proteinExistence type="inferred from homology"/>
<evidence type="ECO:0000313" key="24">
    <source>
        <dbReference type="RefSeq" id="XP_022407882.1"/>
    </source>
</evidence>
<dbReference type="InterPro" id="IPR006941">
    <property type="entry name" value="RNase_CAF1"/>
</dbReference>
<evidence type="ECO:0000256" key="10">
    <source>
        <dbReference type="ARBA" id="ARBA00022722"/>
    </source>
</evidence>
<evidence type="ECO:0000256" key="12">
    <source>
        <dbReference type="ARBA" id="ARBA00022801"/>
    </source>
</evidence>
<keyword evidence="16" id="KW-0007">Acetylation</keyword>
<evidence type="ECO:0000256" key="6">
    <source>
        <dbReference type="ARBA" id="ARBA00012161"/>
    </source>
</evidence>
<dbReference type="FunFam" id="3.30.420.10:FF:000042">
    <property type="entry name" value="poly(A)-specific ribonuclease PARN"/>
    <property type="match status" value="1"/>
</dbReference>
<dbReference type="GO" id="GO:0010587">
    <property type="term" value="P:miRNA catabolic process"/>
    <property type="evidence" value="ECO:0007669"/>
    <property type="project" value="Ensembl"/>
</dbReference>
<dbReference type="GO" id="GO:0019901">
    <property type="term" value="F:protein kinase binding"/>
    <property type="evidence" value="ECO:0007669"/>
    <property type="project" value="Ensembl"/>
</dbReference>
<dbReference type="GO" id="GO:0032212">
    <property type="term" value="P:positive regulation of telomere maintenance via telomerase"/>
    <property type="evidence" value="ECO:0007669"/>
    <property type="project" value="Ensembl"/>
</dbReference>
<dbReference type="InterPro" id="IPR001374">
    <property type="entry name" value="R3H_dom"/>
</dbReference>
<dbReference type="STRING" id="9749.A0A2Y9LLF6"/>
<comment type="subunit">
    <text evidence="20">Homodimer. Found in a mRNA decay complex with RENT1, RENT2 and RENT3B. Interacts with KHSRP. Interacts with CELF1/CUGBP1. Interacts with ZC3HAV1 in an RNA-independent manner. Interacts with DHX36.</text>
</comment>
<evidence type="ECO:0000313" key="23">
    <source>
        <dbReference type="Proteomes" id="UP000248483"/>
    </source>
</evidence>
<dbReference type="GO" id="GO:0071051">
    <property type="term" value="P:poly(A)-dependent snoRNA 3'-end processing"/>
    <property type="evidence" value="ECO:0007669"/>
    <property type="project" value="Ensembl"/>
</dbReference>
<dbReference type="CDD" id="cd12428">
    <property type="entry name" value="RRM_PARN"/>
    <property type="match status" value="1"/>
</dbReference>
<evidence type="ECO:0000256" key="9">
    <source>
        <dbReference type="ARBA" id="ARBA00022553"/>
    </source>
</evidence>
<evidence type="ECO:0000256" key="11">
    <source>
        <dbReference type="ARBA" id="ARBA00022723"/>
    </source>
</evidence>
<evidence type="ECO:0000259" key="22">
    <source>
        <dbReference type="PROSITE" id="PS51061"/>
    </source>
</evidence>
<name>A0A2Y9LLF6_DELLE</name>
<dbReference type="SUPFAM" id="SSF54928">
    <property type="entry name" value="RNA-binding domain, RBD"/>
    <property type="match status" value="1"/>
</dbReference>
<evidence type="ECO:0000256" key="14">
    <source>
        <dbReference type="ARBA" id="ARBA00022842"/>
    </source>
</evidence>
<dbReference type="GO" id="GO:0090669">
    <property type="term" value="P:telomerase RNA stabilization"/>
    <property type="evidence" value="ECO:0007669"/>
    <property type="project" value="Ensembl"/>
</dbReference>
<evidence type="ECO:0000256" key="16">
    <source>
        <dbReference type="ARBA" id="ARBA00022990"/>
    </source>
</evidence>
<keyword evidence="14" id="KW-0460">Magnesium</keyword>
<dbReference type="GO" id="GO:0004535">
    <property type="term" value="F:poly(A)-specific ribonuclease activity"/>
    <property type="evidence" value="ECO:0007669"/>
    <property type="project" value="UniProtKB-EC"/>
</dbReference>
<evidence type="ECO:0000256" key="4">
    <source>
        <dbReference type="ARBA" id="ARBA00004604"/>
    </source>
</evidence>
<keyword evidence="17" id="KW-0866">Nonsense-mediated mRNA decay</keyword>
<dbReference type="GO" id="GO:1904872">
    <property type="term" value="P:regulation of telomerase RNA localization to Cajal body"/>
    <property type="evidence" value="ECO:0007669"/>
    <property type="project" value="Ensembl"/>
</dbReference>
<keyword evidence="10" id="KW-0540">Nuclease</keyword>
<dbReference type="Proteomes" id="UP000248483">
    <property type="component" value="Unplaced"/>
</dbReference>
<dbReference type="SUPFAM" id="SSF53098">
    <property type="entry name" value="Ribonuclease H-like"/>
    <property type="match status" value="1"/>
</dbReference>
<feature type="compositionally biased region" description="Basic residues" evidence="21">
    <location>
        <begin position="606"/>
        <end position="615"/>
    </location>
</feature>
<evidence type="ECO:0000256" key="19">
    <source>
        <dbReference type="ARBA" id="ARBA00031923"/>
    </source>
</evidence>
<dbReference type="GO" id="GO:0180035">
    <property type="term" value="P:lncRNA processing"/>
    <property type="evidence" value="ECO:0007669"/>
    <property type="project" value="Ensembl"/>
</dbReference>
<dbReference type="Pfam" id="PF04857">
    <property type="entry name" value="CAF1"/>
    <property type="match status" value="1"/>
</dbReference>
<dbReference type="GO" id="GO:0016607">
    <property type="term" value="C:nuclear speck"/>
    <property type="evidence" value="ECO:0007669"/>
    <property type="project" value="Ensembl"/>
</dbReference>
<dbReference type="GO" id="GO:0000289">
    <property type="term" value="P:nuclear-transcribed mRNA poly(A) tail shortening"/>
    <property type="evidence" value="ECO:0007669"/>
    <property type="project" value="TreeGrafter"/>
</dbReference>
<dbReference type="KEGG" id="dle:111163471"/>
<dbReference type="InterPro" id="IPR012677">
    <property type="entry name" value="Nucleotide-bd_a/b_plait_sf"/>
</dbReference>
<keyword evidence="15" id="KW-0694">RNA-binding</keyword>
<evidence type="ECO:0000256" key="13">
    <source>
        <dbReference type="ARBA" id="ARBA00022839"/>
    </source>
</evidence>
<evidence type="ECO:0000256" key="21">
    <source>
        <dbReference type="SAM" id="MobiDB-lite"/>
    </source>
</evidence>
<evidence type="ECO:0000256" key="20">
    <source>
        <dbReference type="ARBA" id="ARBA00064965"/>
    </source>
</evidence>
<evidence type="ECO:0000256" key="2">
    <source>
        <dbReference type="ARBA" id="ARBA00001946"/>
    </source>
</evidence>
<keyword evidence="11" id="KW-0479">Metal-binding</keyword>
<dbReference type="GO" id="GO:0005737">
    <property type="term" value="C:cytoplasm"/>
    <property type="evidence" value="ECO:0007669"/>
    <property type="project" value="UniProtKB-SubCell"/>
</dbReference>
<keyword evidence="9" id="KW-0597">Phosphoprotein</keyword>
<evidence type="ECO:0000256" key="8">
    <source>
        <dbReference type="ARBA" id="ARBA00022490"/>
    </source>
</evidence>
<dbReference type="InterPro" id="IPR014789">
    <property type="entry name" value="PolyA-riboNase_RNA-binding"/>
</dbReference>
<evidence type="ECO:0000256" key="15">
    <source>
        <dbReference type="ARBA" id="ARBA00022884"/>
    </source>
</evidence>
<keyword evidence="13" id="KW-0269">Exonuclease</keyword>
<dbReference type="CTD" id="5073"/>
<evidence type="ECO:0000256" key="5">
    <source>
        <dbReference type="ARBA" id="ARBA00008372"/>
    </source>
</evidence>
<dbReference type="InterPro" id="IPR036397">
    <property type="entry name" value="RNaseH_sf"/>
</dbReference>
<protein>
    <recommendedName>
        <fullName evidence="7">Poly(A)-specific ribonuclease PARN</fullName>
        <ecNumber evidence="6">3.1.13.4</ecNumber>
    </recommendedName>
    <alternativeName>
        <fullName evidence="19">Polyadenylate-specific ribonuclease</fullName>
    </alternativeName>
</protein>
<dbReference type="RefSeq" id="XP_022407882.1">
    <property type="nucleotide sequence ID" value="XM_022552174.2"/>
</dbReference>
<gene>
    <name evidence="24" type="primary">PARN</name>
</gene>
<dbReference type="GeneID" id="111163471"/>
<feature type="domain" description="R3H" evidence="22">
    <location>
        <begin position="178"/>
        <end position="245"/>
    </location>
</feature>